<dbReference type="AlphaFoldDB" id="I4AJP0"/>
<proteinExistence type="predicted"/>
<feature type="transmembrane region" description="Helical" evidence="2">
    <location>
        <begin position="284"/>
        <end position="304"/>
    </location>
</feature>
<dbReference type="OrthoDB" id="9806195at2"/>
<feature type="compositionally biased region" description="Basic residues" evidence="1">
    <location>
        <begin position="16"/>
        <end position="27"/>
    </location>
</feature>
<dbReference type="KEGG" id="fli:Fleli_1776"/>
<protein>
    <recommendedName>
        <fullName evidence="5">PepSY domain-containing protein</fullName>
    </recommendedName>
</protein>
<accession>I4AJP0</accession>
<evidence type="ECO:0000313" key="4">
    <source>
        <dbReference type="Proteomes" id="UP000006054"/>
    </source>
</evidence>
<evidence type="ECO:0008006" key="5">
    <source>
        <dbReference type="Google" id="ProtNLM"/>
    </source>
</evidence>
<evidence type="ECO:0000313" key="3">
    <source>
        <dbReference type="EMBL" id="AFM04175.1"/>
    </source>
</evidence>
<feature type="transmembrane region" description="Helical" evidence="2">
    <location>
        <begin position="42"/>
        <end position="64"/>
    </location>
</feature>
<sequence length="512" mass="59629">MAHSTHFKSEKAVSKNLKKPLKRKPKRSPSFLKKNIYSWHKIIGIITVIPVIFWTLSGLLHPLMGHWLKPSIPNRVFISKPIKKSKIDVSLNDIALQNNISSIKNFRFVNIDEKQYYQIKDNQKQLLYFDTQTGKKLKNGDKIYAEHLARYFLDDQESTIKNINSIEKFETEYRFINRLLPAWKISFERSDNMDIYVETVSDRLGAFNNTTQKSFLWAFSMLHNWSFLEMISNNWIRVSVILLVLSIISLSALSGLIIYGFMWKFFKKPTKENKKGILKRYHRQIGLATAFVTFTFAFSGAYHATKKYEPNLLPTAEKETSFQVTDLKIPLKEAKIDWETTKNISLVEIKNEIYYQVIKKNKKDQIPQIIYKNAQTGKILDNGNMEYAAYLASYFADKMYPHLKAQVKKDNIIETKILSKFSREYSFVFKRLPVIQIDYDTPQKATFFLETTTSRLASKIENGDRREGFSFAFLHKFFLMDFAGKNIRDTIMSLSALGVLVVSLFGLALFIK</sequence>
<name>I4AJP0_BERLS</name>
<keyword evidence="2" id="KW-0812">Transmembrane</keyword>
<organism evidence="3 4">
    <name type="scientific">Bernardetia litoralis (strain ATCC 23117 / DSM 6794 / NBRC 15988 / NCIMB 1366 / Fx l1 / Sio-4)</name>
    <name type="common">Flexibacter litoralis</name>
    <dbReference type="NCBI Taxonomy" id="880071"/>
    <lineage>
        <taxon>Bacteria</taxon>
        <taxon>Pseudomonadati</taxon>
        <taxon>Bacteroidota</taxon>
        <taxon>Cytophagia</taxon>
        <taxon>Cytophagales</taxon>
        <taxon>Bernardetiaceae</taxon>
        <taxon>Bernardetia</taxon>
    </lineage>
</organism>
<feature type="region of interest" description="Disordered" evidence="1">
    <location>
        <begin position="1"/>
        <end position="27"/>
    </location>
</feature>
<evidence type="ECO:0000256" key="2">
    <source>
        <dbReference type="SAM" id="Phobius"/>
    </source>
</evidence>
<dbReference type="HOGENOM" id="CLU_043919_0_0_10"/>
<dbReference type="EMBL" id="CP003345">
    <property type="protein sequence ID" value="AFM04175.1"/>
    <property type="molecule type" value="Genomic_DNA"/>
</dbReference>
<keyword evidence="2" id="KW-1133">Transmembrane helix</keyword>
<keyword evidence="4" id="KW-1185">Reference proteome</keyword>
<dbReference type="STRING" id="880071.Fleli_1776"/>
<dbReference type="PATRIC" id="fig|880071.3.peg.1751"/>
<dbReference type="eggNOG" id="COG3182">
    <property type="taxonomic scope" value="Bacteria"/>
</dbReference>
<dbReference type="Proteomes" id="UP000006054">
    <property type="component" value="Chromosome"/>
</dbReference>
<feature type="transmembrane region" description="Helical" evidence="2">
    <location>
        <begin position="491"/>
        <end position="511"/>
    </location>
</feature>
<reference evidence="4" key="1">
    <citation type="submission" date="2012-06" db="EMBL/GenBank/DDBJ databases">
        <title>The complete genome of Flexibacter litoralis DSM 6794.</title>
        <authorList>
            <person name="Lucas S."/>
            <person name="Copeland A."/>
            <person name="Lapidus A."/>
            <person name="Glavina del Rio T."/>
            <person name="Dalin E."/>
            <person name="Tice H."/>
            <person name="Bruce D."/>
            <person name="Goodwin L."/>
            <person name="Pitluck S."/>
            <person name="Peters L."/>
            <person name="Ovchinnikova G."/>
            <person name="Lu M."/>
            <person name="Kyrpides N."/>
            <person name="Mavromatis K."/>
            <person name="Ivanova N."/>
            <person name="Brettin T."/>
            <person name="Detter J.C."/>
            <person name="Han C."/>
            <person name="Larimer F."/>
            <person name="Land M."/>
            <person name="Hauser L."/>
            <person name="Markowitz V."/>
            <person name="Cheng J.-F."/>
            <person name="Hugenholtz P."/>
            <person name="Woyke T."/>
            <person name="Wu D."/>
            <person name="Spring S."/>
            <person name="Lang E."/>
            <person name="Kopitz M."/>
            <person name="Brambilla E."/>
            <person name="Klenk H.-P."/>
            <person name="Eisen J.A."/>
        </authorList>
    </citation>
    <scope>NUCLEOTIDE SEQUENCE [LARGE SCALE GENOMIC DNA]</scope>
    <source>
        <strain evidence="4">ATCC 23117 / DSM 6794 / NBRC 15988 / NCIMB 1366 / Sio-4</strain>
    </source>
</reference>
<gene>
    <name evidence="3" type="ordered locus">Fleli_1776</name>
</gene>
<keyword evidence="2" id="KW-0472">Membrane</keyword>
<evidence type="ECO:0000256" key="1">
    <source>
        <dbReference type="SAM" id="MobiDB-lite"/>
    </source>
</evidence>
<dbReference type="RefSeq" id="WP_014797628.1">
    <property type="nucleotide sequence ID" value="NC_018018.1"/>
</dbReference>
<feature type="transmembrane region" description="Helical" evidence="2">
    <location>
        <begin position="235"/>
        <end position="263"/>
    </location>
</feature>